<evidence type="ECO:0000256" key="6">
    <source>
        <dbReference type="PROSITE-ProRule" id="PRU00322"/>
    </source>
</evidence>
<evidence type="ECO:0000256" key="4">
    <source>
        <dbReference type="ARBA" id="ARBA00022833"/>
    </source>
</evidence>
<dbReference type="InterPro" id="IPR002110">
    <property type="entry name" value="Ankyrin_rpt"/>
</dbReference>
<dbReference type="PROSITE" id="PS50089">
    <property type="entry name" value="ZF_RING_2"/>
    <property type="match status" value="1"/>
</dbReference>
<feature type="domain" description="Thioredoxin" evidence="10">
    <location>
        <begin position="405"/>
        <end position="560"/>
    </location>
</feature>
<organism evidence="11 12">
    <name type="scientific">Prorocentrum cordatum</name>
    <dbReference type="NCBI Taxonomy" id="2364126"/>
    <lineage>
        <taxon>Eukaryota</taxon>
        <taxon>Sar</taxon>
        <taxon>Alveolata</taxon>
        <taxon>Dinophyceae</taxon>
        <taxon>Prorocentrales</taxon>
        <taxon>Prorocentraceae</taxon>
        <taxon>Prorocentrum</taxon>
    </lineage>
</organism>
<sequence>MQLLPAWKVVLPSGVKAWPIFEEASRESKGKKPLEDKTEVEQLQEGEGNWVELMEGWVQTKMVIGGREIEALKPQPPWAPVDPPKKTQKTKGAKVKVNATFDVEFCEKHSWSFEDNNNLAACQSGPTLLTSAESAKSGVIQWLLKSEEGSEAFEVGVVPAHEVETGDYLNTQGKCGLKNNHSAGGDQKPSWPLYNKYIEVICDVESNKVTFKVGDKKDQMQEVKILDLPYKEEVKLAVTGWNETNIRLEPYERRKVGEDESDSDSDMDVEDEELFATACGNAVQTNTWHVATLCVDLEQRREMILYLDGEPHLHARDSDLLAPNGPFSINTSEGVVLFGRRRAGKMAEKAWRQGGHLRQMRLDSRLLDVSEVWSLQLPKGVWGCRTCNSRNAVDARVCWQCHAARQKSAVRPPSDADPRHEGLTVLVADSFRELVLESKEHVLVMVHAPWCEACQTVKPHFYRLAKMLKGSDNIRIAMMNNDENDVNSRLFPEPFIPNVKLFLAGKKGSPLTCNTEKTFEAYVKFLEDHTDVKLADSVEEYYPTYCTSKEVGELIEELRASVMAHDLKLMKSKKSPHSTVAAFLHSYLLDSEFYRSGSALQATRLGGIAEPQPSFSRQATPPATPTSGGTGPAVMVPFDVGTAPPMPQGLMREISGASSVPPGGPLSLQRSSSNPVPTVLRLTRALSNPLEQNEDPAKLEEELKRSHASKLLDVLAHVELKKTLPENPREFLRDFFLKEASPQYRHQSFYNARTSAFWRKPPAARRLTAAVRILRSVQRWVRKELGRRYGKIAGPRPPWATAMVTPMTAAALRSNWRRVEEAICRPQDNRQDAIRLLQVLLERGFSPSGAPFGITPSLLAALAGNLEASQFLFVRGADLHVMGGVRKEQQLMPTDAAAASGFLKIVAFLVENGASPARSLHFAAAGGHEESDVCTYLLAKGCSPDLRADKGLSSFTVAVLAGQVSLAQTLLPYCSPAMLEEGLSNEVCYFMGLQGGSTILHLVAHLGATREVLIRQLIEKCPALVSRANWAQQIPAEIAPALLRPSLQPRALAAFEALARASSGSPVAELKELALQEVMGEVPKGDADVTSEVCAVCLCGSSDEDPLIRLKCSHWFHRDCLGQWRAVGKNGASCPSCRAPLPEPASRAEAGGPTLLEVAALSGDAPAVRRLLAAGAGQELKARDSTITPLMWAHWRDATEVVAVVTATGAQLSNGDLEGLHRLRDLERRNSPKSEEQKPAKDGTRRRRGRRRKTSAWQARQARWRGPSATLRSAKTRISPTQTS</sequence>
<dbReference type="Proteomes" id="UP001189429">
    <property type="component" value="Unassembled WGS sequence"/>
</dbReference>
<dbReference type="PANTHER" id="PTHR24198">
    <property type="entry name" value="ANKYRIN REPEAT AND PROTEIN KINASE DOMAIN-CONTAINING PROTEIN"/>
    <property type="match status" value="1"/>
</dbReference>
<dbReference type="InterPro" id="IPR001876">
    <property type="entry name" value="Znf_RanBP2"/>
</dbReference>
<dbReference type="EMBL" id="CAUYUJ010016630">
    <property type="protein sequence ID" value="CAK0867315.1"/>
    <property type="molecule type" value="Genomic_DNA"/>
</dbReference>
<dbReference type="Gene3D" id="1.25.40.20">
    <property type="entry name" value="Ankyrin repeat-containing domain"/>
    <property type="match status" value="2"/>
</dbReference>
<dbReference type="Pfam" id="PF13639">
    <property type="entry name" value="zf-RING_2"/>
    <property type="match status" value="1"/>
</dbReference>
<dbReference type="PROSITE" id="PS00194">
    <property type="entry name" value="THIOREDOXIN_1"/>
    <property type="match status" value="1"/>
</dbReference>
<keyword evidence="1" id="KW-0479">Metal-binding</keyword>
<dbReference type="InterPro" id="IPR013083">
    <property type="entry name" value="Znf_RING/FYVE/PHD"/>
</dbReference>
<comment type="caution">
    <text evidence="11">The sequence shown here is derived from an EMBL/GenBank/DDBJ whole genome shotgun (WGS) entry which is preliminary data.</text>
</comment>
<dbReference type="PROSITE" id="PS51352">
    <property type="entry name" value="THIOREDOXIN_2"/>
    <property type="match status" value="1"/>
</dbReference>
<evidence type="ECO:0000256" key="1">
    <source>
        <dbReference type="ARBA" id="ARBA00022723"/>
    </source>
</evidence>
<evidence type="ECO:0000256" key="5">
    <source>
        <dbReference type="ARBA" id="ARBA00023043"/>
    </source>
</evidence>
<evidence type="ECO:0000259" key="8">
    <source>
        <dbReference type="PROSITE" id="PS50089"/>
    </source>
</evidence>
<feature type="region of interest" description="Disordered" evidence="7">
    <location>
        <begin position="1224"/>
        <end position="1284"/>
    </location>
</feature>
<keyword evidence="3 6" id="KW-0863">Zinc-finger</keyword>
<reference evidence="11" key="1">
    <citation type="submission" date="2023-10" db="EMBL/GenBank/DDBJ databases">
        <authorList>
            <person name="Chen Y."/>
            <person name="Shah S."/>
            <person name="Dougan E. K."/>
            <person name="Thang M."/>
            <person name="Chan C."/>
        </authorList>
    </citation>
    <scope>NUCLEOTIDE SEQUENCE [LARGE SCALE GENOMIC DNA]</scope>
</reference>
<dbReference type="PROSITE" id="PS50199">
    <property type="entry name" value="ZF_RANBP2_2"/>
    <property type="match status" value="1"/>
</dbReference>
<dbReference type="SMART" id="SM00248">
    <property type="entry name" value="ANK"/>
    <property type="match status" value="6"/>
</dbReference>
<feature type="domain" description="RING-type" evidence="8">
    <location>
        <begin position="1094"/>
        <end position="1138"/>
    </location>
</feature>
<feature type="region of interest" description="Disordered" evidence="7">
    <location>
        <begin position="655"/>
        <end position="674"/>
    </location>
</feature>
<gene>
    <name evidence="11" type="ORF">PCOR1329_LOCUS54290</name>
</gene>
<feature type="compositionally biased region" description="Basic residues" evidence="7">
    <location>
        <begin position="1244"/>
        <end position="1254"/>
    </location>
</feature>
<evidence type="ECO:0000313" key="12">
    <source>
        <dbReference type="Proteomes" id="UP001189429"/>
    </source>
</evidence>
<keyword evidence="5" id="KW-0040">ANK repeat</keyword>
<keyword evidence="2" id="KW-0677">Repeat</keyword>
<feature type="region of interest" description="Disordered" evidence="7">
    <location>
        <begin position="74"/>
        <end position="93"/>
    </location>
</feature>
<dbReference type="InterPro" id="IPR036770">
    <property type="entry name" value="Ankyrin_rpt-contain_sf"/>
</dbReference>
<dbReference type="InterPro" id="IPR001841">
    <property type="entry name" value="Znf_RING"/>
</dbReference>
<protein>
    <recommendedName>
        <fullName evidence="13">RING-type E3 ubiquitin transferase</fullName>
    </recommendedName>
</protein>
<dbReference type="PANTHER" id="PTHR24198:SF165">
    <property type="entry name" value="ANKYRIN REPEAT-CONTAINING PROTEIN-RELATED"/>
    <property type="match status" value="1"/>
</dbReference>
<dbReference type="InterPro" id="IPR036249">
    <property type="entry name" value="Thioredoxin-like_sf"/>
</dbReference>
<dbReference type="SMART" id="SM00744">
    <property type="entry name" value="RINGv"/>
    <property type="match status" value="1"/>
</dbReference>
<dbReference type="InterPro" id="IPR013766">
    <property type="entry name" value="Thioredoxin_domain"/>
</dbReference>
<feature type="domain" description="RanBP2-type" evidence="9">
    <location>
        <begin position="378"/>
        <end position="407"/>
    </location>
</feature>
<accession>A0ABN9V3U1</accession>
<evidence type="ECO:0000256" key="7">
    <source>
        <dbReference type="SAM" id="MobiDB-lite"/>
    </source>
</evidence>
<dbReference type="SUPFAM" id="SSF57850">
    <property type="entry name" value="RING/U-box"/>
    <property type="match status" value="1"/>
</dbReference>
<name>A0ABN9V3U1_9DINO</name>
<dbReference type="SMART" id="SM00184">
    <property type="entry name" value="RING"/>
    <property type="match status" value="1"/>
</dbReference>
<evidence type="ECO:0000313" key="11">
    <source>
        <dbReference type="EMBL" id="CAK0867315.1"/>
    </source>
</evidence>
<feature type="compositionally biased region" description="Polar residues" evidence="7">
    <location>
        <begin position="1270"/>
        <end position="1284"/>
    </location>
</feature>
<evidence type="ECO:0000256" key="2">
    <source>
        <dbReference type="ARBA" id="ARBA00022737"/>
    </source>
</evidence>
<dbReference type="Pfam" id="PF00085">
    <property type="entry name" value="Thioredoxin"/>
    <property type="match status" value="1"/>
</dbReference>
<dbReference type="InterPro" id="IPR017937">
    <property type="entry name" value="Thioredoxin_CS"/>
</dbReference>
<dbReference type="PROSITE" id="PS01358">
    <property type="entry name" value="ZF_RANBP2_1"/>
    <property type="match status" value="1"/>
</dbReference>
<evidence type="ECO:0000259" key="10">
    <source>
        <dbReference type="PROSITE" id="PS51352"/>
    </source>
</evidence>
<keyword evidence="12" id="KW-1185">Reference proteome</keyword>
<evidence type="ECO:0008006" key="13">
    <source>
        <dbReference type="Google" id="ProtNLM"/>
    </source>
</evidence>
<evidence type="ECO:0000259" key="9">
    <source>
        <dbReference type="PROSITE" id="PS50199"/>
    </source>
</evidence>
<dbReference type="Gene3D" id="3.30.40.10">
    <property type="entry name" value="Zinc/RING finger domain, C3HC4 (zinc finger)"/>
    <property type="match status" value="1"/>
</dbReference>
<dbReference type="Gene3D" id="3.40.30.10">
    <property type="entry name" value="Glutaredoxin"/>
    <property type="match status" value="1"/>
</dbReference>
<feature type="region of interest" description="Disordered" evidence="7">
    <location>
        <begin position="610"/>
        <end position="635"/>
    </location>
</feature>
<dbReference type="InterPro" id="IPR011016">
    <property type="entry name" value="Znf_RING-CH"/>
</dbReference>
<dbReference type="SUPFAM" id="SSF52833">
    <property type="entry name" value="Thioredoxin-like"/>
    <property type="match status" value="1"/>
</dbReference>
<evidence type="ECO:0000256" key="3">
    <source>
        <dbReference type="ARBA" id="ARBA00022771"/>
    </source>
</evidence>
<dbReference type="SUPFAM" id="SSF48403">
    <property type="entry name" value="Ankyrin repeat"/>
    <property type="match status" value="1"/>
</dbReference>
<feature type="compositionally biased region" description="Basic and acidic residues" evidence="7">
    <location>
        <begin position="1224"/>
        <end position="1243"/>
    </location>
</feature>
<proteinExistence type="predicted"/>
<keyword evidence="4" id="KW-0862">Zinc</keyword>